<dbReference type="InterPro" id="IPR003768">
    <property type="entry name" value="ScpA"/>
</dbReference>
<dbReference type="EMBL" id="CP097092">
    <property type="protein sequence ID" value="UQF77480.1"/>
    <property type="molecule type" value="Genomic_DNA"/>
</dbReference>
<name>A0A9E7AC74_9ACTN</name>
<dbReference type="Proteomes" id="UP000831562">
    <property type="component" value="Chromosome"/>
</dbReference>
<evidence type="ECO:0000256" key="1">
    <source>
        <dbReference type="ARBA" id="ARBA00022829"/>
    </source>
</evidence>
<dbReference type="Gene3D" id="1.10.10.580">
    <property type="entry name" value="Structural maintenance of chromosome 1. Chain E"/>
    <property type="match status" value="1"/>
</dbReference>
<protein>
    <recommendedName>
        <fullName evidence="2">Segregation and condensation protein A</fullName>
    </recommendedName>
</protein>
<gene>
    <name evidence="3" type="ORF">M3I19_03980</name>
</gene>
<dbReference type="InterPro" id="IPR023093">
    <property type="entry name" value="ScpA-like_C"/>
</dbReference>
<dbReference type="PANTHER" id="PTHR33969">
    <property type="entry name" value="SEGREGATION AND CONDENSATION PROTEIN A"/>
    <property type="match status" value="1"/>
</dbReference>
<proteinExistence type="predicted"/>
<dbReference type="PANTHER" id="PTHR33969:SF2">
    <property type="entry name" value="SEGREGATION AND CONDENSATION PROTEIN A"/>
    <property type="match status" value="1"/>
</dbReference>
<dbReference type="Gene3D" id="6.10.250.2410">
    <property type="match status" value="1"/>
</dbReference>
<reference evidence="3" key="1">
    <citation type="submission" date="2022-05" db="EMBL/GenBank/DDBJ databases">
        <title>Using nanopore sequencing to obtain complete genomes from saliva samples.</title>
        <authorList>
            <person name="Baker J.L."/>
        </authorList>
    </citation>
    <scope>NUCLEOTIDE SEQUENCE</scope>
    <source>
        <strain evidence="3">JCVI-JB-Lp32</strain>
    </source>
</reference>
<evidence type="ECO:0000256" key="2">
    <source>
        <dbReference type="ARBA" id="ARBA00044777"/>
    </source>
</evidence>
<dbReference type="Pfam" id="PF02616">
    <property type="entry name" value="SMC_ScpA"/>
    <property type="match status" value="1"/>
</dbReference>
<evidence type="ECO:0000313" key="3">
    <source>
        <dbReference type="EMBL" id="UQF77480.1"/>
    </source>
</evidence>
<sequence>MSYKVNTATYSGPFDLLLQLVSRQKVAIGSISISEVADQYLAEVDAMEELDLDVASDFVLVASTLLDMKAHALVPQDVSLKSSYDEDEYDDELDGLSPDEAREVLIARLIAYKQFRNAGAALGSRMEAESYMFPRSVGPDPDFLNLMPDYLEGITLRSLAVICADIDSKRETFLLEAEHVAPKRLPVALTVASVDRLTRSKGKVTFSELLDGQDTPEIVVANFLAVLELFKRGLVRVQQDVIFGEIEIEHIEGADSYQLDESVLLELEELSGDEPDLEGFNLSQNALQDVQQTLLSLTHTPDEAQKEAE</sequence>
<accession>A0A9E7AC74</accession>
<dbReference type="AlphaFoldDB" id="A0A9E7AC74"/>
<organism evidence="3 4">
    <name type="scientific">Lancefieldella parvula</name>
    <dbReference type="NCBI Taxonomy" id="1382"/>
    <lineage>
        <taxon>Bacteria</taxon>
        <taxon>Bacillati</taxon>
        <taxon>Actinomycetota</taxon>
        <taxon>Coriobacteriia</taxon>
        <taxon>Coriobacteriales</taxon>
        <taxon>Atopobiaceae</taxon>
        <taxon>Lancefieldella</taxon>
    </lineage>
</organism>
<dbReference type="GO" id="GO:0007059">
    <property type="term" value="P:chromosome segregation"/>
    <property type="evidence" value="ECO:0007669"/>
    <property type="project" value="UniProtKB-KW"/>
</dbReference>
<evidence type="ECO:0000313" key="4">
    <source>
        <dbReference type="Proteomes" id="UP000831562"/>
    </source>
</evidence>
<keyword evidence="1" id="KW-0159">Chromosome partition</keyword>